<accession>A0A1W0A7A9</accession>
<dbReference type="OrthoDB" id="10365412at2759"/>
<evidence type="ECO:0000313" key="2">
    <source>
        <dbReference type="Proteomes" id="UP000243217"/>
    </source>
</evidence>
<comment type="caution">
    <text evidence="1">The sequence shown here is derived from an EMBL/GenBank/DDBJ whole genome shotgun (WGS) entry which is preliminary data.</text>
</comment>
<dbReference type="Proteomes" id="UP000243217">
    <property type="component" value="Unassembled WGS sequence"/>
</dbReference>
<reference evidence="1 2" key="1">
    <citation type="journal article" date="2014" name="Genome Biol. Evol.">
        <title>The secreted proteins of Achlya hypogyna and Thraustotheca clavata identify the ancestral oomycete secretome and reveal gene acquisitions by horizontal gene transfer.</title>
        <authorList>
            <person name="Misner I."/>
            <person name="Blouin N."/>
            <person name="Leonard G."/>
            <person name="Richards T.A."/>
            <person name="Lane C.E."/>
        </authorList>
    </citation>
    <scope>NUCLEOTIDE SEQUENCE [LARGE SCALE GENOMIC DNA]</scope>
    <source>
        <strain evidence="1 2">ATCC 34112</strain>
    </source>
</reference>
<organism evidence="1 2">
    <name type="scientific">Thraustotheca clavata</name>
    <dbReference type="NCBI Taxonomy" id="74557"/>
    <lineage>
        <taxon>Eukaryota</taxon>
        <taxon>Sar</taxon>
        <taxon>Stramenopiles</taxon>
        <taxon>Oomycota</taxon>
        <taxon>Saprolegniomycetes</taxon>
        <taxon>Saprolegniales</taxon>
        <taxon>Achlyaceae</taxon>
        <taxon>Thraustotheca</taxon>
    </lineage>
</organism>
<name>A0A1W0A7A9_9STRA</name>
<gene>
    <name evidence="1" type="ORF">THRCLA_20443</name>
</gene>
<protein>
    <submittedName>
        <fullName evidence="1">Uncharacterized protein</fullName>
    </submittedName>
</protein>
<evidence type="ECO:0000313" key="1">
    <source>
        <dbReference type="EMBL" id="OQS06098.1"/>
    </source>
</evidence>
<proteinExistence type="predicted"/>
<sequence length="491" mass="56140">MTIFLQRVQLTDDRKRHVRIIARLLNTSASKSSVPPRIVCKKLLRLAVKMEKQLFDATQGRSLTEKSIRKHLLFLASRVCKTKNEPQIASKSNVPAHLVSKKLLRLALKMEQKLFQATHGRKLSDTLIRKYLVLLFTMTSRTGLTKQRRQHIYIIARLLNESASKSSSLSANVVSKKLLRLAVKMEQKLNDVTKDLVLGEEAIRHHLVKIASGVCKKATTTPIKVQVVDTITEDRNRHIYIIARLLHNSAAKSTVPPRVISEKLFQLATKMEKQLYKHINGRHLGEDAIRKLLVQLAGRVCKAKAKVVCVQRSNLNEDRKRHVYVIARLLHSSASKASLPVQVVAKKLLGLAIKMEQQLFIMTHGRALHEQAIRKHLNMPIPLNRPMYMSEDRKRHIYIIARLLHSSATRNSINGNVMSKKVVRLAAKMEQQLYETTLGRPLTEDAIRYHLKYLAGRAFSARMQPQPSRVLYSKFHSLLEYIKKWVVSAKQ</sequence>
<keyword evidence="2" id="KW-1185">Reference proteome</keyword>
<dbReference type="AlphaFoldDB" id="A0A1W0A7A9"/>
<dbReference type="EMBL" id="JNBS01000374">
    <property type="protein sequence ID" value="OQS06098.1"/>
    <property type="molecule type" value="Genomic_DNA"/>
</dbReference>